<comment type="caution">
    <text evidence="2">The sequence shown here is derived from an EMBL/GenBank/DDBJ whole genome shotgun (WGS) entry which is preliminary data.</text>
</comment>
<feature type="chain" id="PRO_5043054517" evidence="1">
    <location>
        <begin position="19"/>
        <end position="183"/>
    </location>
</feature>
<keyword evidence="3" id="KW-1185">Reference proteome</keyword>
<sequence length="183" mass="20756">MQLSLYLHLLVLTQLVTSIPTPVPALTALHLDSQDDNSNKDNNDALTNPEFSAISTAIVTTSCFSSSHKTWSSYISKVKDIIDDACLSLTKTNYRVGEEKSACFGLEDHYSDDDEKKVVVVEFKVKLDAMTKERRLEEMECRYNFWKGVDGCERGGRRREGGWEYWVGIVEGKEEEREGSYVV</sequence>
<feature type="signal peptide" evidence="1">
    <location>
        <begin position="1"/>
        <end position="18"/>
    </location>
</feature>
<dbReference type="AlphaFoldDB" id="A0AAN7BXN8"/>
<name>A0AAN7BXN8_9PEZI</name>
<dbReference type="Proteomes" id="UP001301958">
    <property type="component" value="Unassembled WGS sequence"/>
</dbReference>
<accession>A0AAN7BXN8</accession>
<dbReference type="EMBL" id="MU865292">
    <property type="protein sequence ID" value="KAK4231554.1"/>
    <property type="molecule type" value="Genomic_DNA"/>
</dbReference>
<organism evidence="2 3">
    <name type="scientific">Podospora fimiseda</name>
    <dbReference type="NCBI Taxonomy" id="252190"/>
    <lineage>
        <taxon>Eukaryota</taxon>
        <taxon>Fungi</taxon>
        <taxon>Dikarya</taxon>
        <taxon>Ascomycota</taxon>
        <taxon>Pezizomycotina</taxon>
        <taxon>Sordariomycetes</taxon>
        <taxon>Sordariomycetidae</taxon>
        <taxon>Sordariales</taxon>
        <taxon>Podosporaceae</taxon>
        <taxon>Podospora</taxon>
    </lineage>
</organism>
<evidence type="ECO:0000256" key="1">
    <source>
        <dbReference type="SAM" id="SignalP"/>
    </source>
</evidence>
<keyword evidence="1" id="KW-0732">Signal</keyword>
<evidence type="ECO:0000313" key="2">
    <source>
        <dbReference type="EMBL" id="KAK4231554.1"/>
    </source>
</evidence>
<proteinExistence type="predicted"/>
<evidence type="ECO:0000313" key="3">
    <source>
        <dbReference type="Proteomes" id="UP001301958"/>
    </source>
</evidence>
<protein>
    <submittedName>
        <fullName evidence="2">Uncharacterized protein</fullName>
    </submittedName>
</protein>
<reference evidence="2" key="2">
    <citation type="submission" date="2023-05" db="EMBL/GenBank/DDBJ databases">
        <authorList>
            <consortium name="Lawrence Berkeley National Laboratory"/>
            <person name="Steindorff A."/>
            <person name="Hensen N."/>
            <person name="Bonometti L."/>
            <person name="Westerberg I."/>
            <person name="Brannstrom I.O."/>
            <person name="Guillou S."/>
            <person name="Cros-Aarteil S."/>
            <person name="Calhoun S."/>
            <person name="Haridas S."/>
            <person name="Kuo A."/>
            <person name="Mondo S."/>
            <person name="Pangilinan J."/>
            <person name="Riley R."/>
            <person name="Labutti K."/>
            <person name="Andreopoulos B."/>
            <person name="Lipzen A."/>
            <person name="Chen C."/>
            <person name="Yanf M."/>
            <person name="Daum C."/>
            <person name="Ng V."/>
            <person name="Clum A."/>
            <person name="Ohm R."/>
            <person name="Martin F."/>
            <person name="Silar P."/>
            <person name="Natvig D."/>
            <person name="Lalanne C."/>
            <person name="Gautier V."/>
            <person name="Ament-Velasquez S.L."/>
            <person name="Kruys A."/>
            <person name="Hutchinson M.I."/>
            <person name="Powell A.J."/>
            <person name="Barry K."/>
            <person name="Miller A.N."/>
            <person name="Grigoriev I.V."/>
            <person name="Debuchy R."/>
            <person name="Gladieux P."/>
            <person name="Thoren M.H."/>
            <person name="Johannesson H."/>
        </authorList>
    </citation>
    <scope>NUCLEOTIDE SEQUENCE</scope>
    <source>
        <strain evidence="2">CBS 990.96</strain>
    </source>
</reference>
<gene>
    <name evidence="2" type="ORF">QBC38DRAFT_439950</name>
</gene>
<reference evidence="2" key="1">
    <citation type="journal article" date="2023" name="Mol. Phylogenet. Evol.">
        <title>Genome-scale phylogeny and comparative genomics of the fungal order Sordariales.</title>
        <authorList>
            <person name="Hensen N."/>
            <person name="Bonometti L."/>
            <person name="Westerberg I."/>
            <person name="Brannstrom I.O."/>
            <person name="Guillou S."/>
            <person name="Cros-Aarteil S."/>
            <person name="Calhoun S."/>
            <person name="Haridas S."/>
            <person name="Kuo A."/>
            <person name="Mondo S."/>
            <person name="Pangilinan J."/>
            <person name="Riley R."/>
            <person name="LaButti K."/>
            <person name="Andreopoulos B."/>
            <person name="Lipzen A."/>
            <person name="Chen C."/>
            <person name="Yan M."/>
            <person name="Daum C."/>
            <person name="Ng V."/>
            <person name="Clum A."/>
            <person name="Steindorff A."/>
            <person name="Ohm R.A."/>
            <person name="Martin F."/>
            <person name="Silar P."/>
            <person name="Natvig D.O."/>
            <person name="Lalanne C."/>
            <person name="Gautier V."/>
            <person name="Ament-Velasquez S.L."/>
            <person name="Kruys A."/>
            <person name="Hutchinson M.I."/>
            <person name="Powell A.J."/>
            <person name="Barry K."/>
            <person name="Miller A.N."/>
            <person name="Grigoriev I.V."/>
            <person name="Debuchy R."/>
            <person name="Gladieux P."/>
            <person name="Hiltunen Thoren M."/>
            <person name="Johannesson H."/>
        </authorList>
    </citation>
    <scope>NUCLEOTIDE SEQUENCE</scope>
    <source>
        <strain evidence="2">CBS 990.96</strain>
    </source>
</reference>